<dbReference type="OrthoDB" id="6770063at2759"/>
<dbReference type="PANTHER" id="PTHR23502">
    <property type="entry name" value="MAJOR FACILITATOR SUPERFAMILY"/>
    <property type="match status" value="1"/>
</dbReference>
<feature type="transmembrane region" description="Helical" evidence="5">
    <location>
        <begin position="114"/>
        <end position="134"/>
    </location>
</feature>
<dbReference type="PANTHER" id="PTHR23502:SF60">
    <property type="entry name" value="MAJOR FACILITATOR SUPERFAMILY (MFS) PROFILE DOMAIN-CONTAINING PROTEIN-RELATED"/>
    <property type="match status" value="1"/>
</dbReference>
<dbReference type="Proteomes" id="UP000077069">
    <property type="component" value="Unassembled WGS sequence"/>
</dbReference>
<dbReference type="STRING" id="1460663.A0A177CEZ1"/>
<dbReference type="Pfam" id="PF07690">
    <property type="entry name" value="MFS_1"/>
    <property type="match status" value="1"/>
</dbReference>
<feature type="transmembrane region" description="Helical" evidence="5">
    <location>
        <begin position="358"/>
        <end position="378"/>
    </location>
</feature>
<dbReference type="InterPro" id="IPR005829">
    <property type="entry name" value="Sugar_transporter_CS"/>
</dbReference>
<dbReference type="AlphaFoldDB" id="A0A177CEZ1"/>
<feature type="transmembrane region" description="Helical" evidence="5">
    <location>
        <begin position="427"/>
        <end position="444"/>
    </location>
</feature>
<dbReference type="InParanoid" id="A0A177CEZ1"/>
<gene>
    <name evidence="7" type="ORF">CC84DRAFT_1244274</name>
</gene>
<feature type="transmembrane region" description="Helical" evidence="5">
    <location>
        <begin position="203"/>
        <end position="224"/>
    </location>
</feature>
<evidence type="ECO:0000256" key="4">
    <source>
        <dbReference type="ARBA" id="ARBA00023136"/>
    </source>
</evidence>
<keyword evidence="4 5" id="KW-0472">Membrane</keyword>
<reference evidence="7 8" key="1">
    <citation type="submission" date="2016-05" db="EMBL/GenBank/DDBJ databases">
        <title>Comparative analysis of secretome profiles of manganese(II)-oxidizing ascomycete fungi.</title>
        <authorList>
            <consortium name="DOE Joint Genome Institute"/>
            <person name="Zeiner C.A."/>
            <person name="Purvine S.O."/>
            <person name="Zink E.M."/>
            <person name="Wu S."/>
            <person name="Pasa-Tolic L."/>
            <person name="Chaput D.L."/>
            <person name="Haridas S."/>
            <person name="Grigoriev I.V."/>
            <person name="Santelli C.M."/>
            <person name="Hansel C.M."/>
        </authorList>
    </citation>
    <scope>NUCLEOTIDE SEQUENCE [LARGE SCALE GENOMIC DNA]</scope>
    <source>
        <strain evidence="7 8">AP3s5-JAC2a</strain>
    </source>
</reference>
<dbReference type="PROSITE" id="PS50850">
    <property type="entry name" value="MFS"/>
    <property type="match status" value="1"/>
</dbReference>
<dbReference type="EMBL" id="KV441552">
    <property type="protein sequence ID" value="OAG05771.1"/>
    <property type="molecule type" value="Genomic_DNA"/>
</dbReference>
<dbReference type="InterPro" id="IPR036259">
    <property type="entry name" value="MFS_trans_sf"/>
</dbReference>
<dbReference type="GO" id="GO:0140115">
    <property type="term" value="P:export across plasma membrane"/>
    <property type="evidence" value="ECO:0007669"/>
    <property type="project" value="UniProtKB-ARBA"/>
</dbReference>
<evidence type="ECO:0000256" key="1">
    <source>
        <dbReference type="ARBA" id="ARBA00004141"/>
    </source>
</evidence>
<evidence type="ECO:0000256" key="3">
    <source>
        <dbReference type="ARBA" id="ARBA00022989"/>
    </source>
</evidence>
<organism evidence="7 8">
    <name type="scientific">Paraphaeosphaeria sporulosa</name>
    <dbReference type="NCBI Taxonomy" id="1460663"/>
    <lineage>
        <taxon>Eukaryota</taxon>
        <taxon>Fungi</taxon>
        <taxon>Dikarya</taxon>
        <taxon>Ascomycota</taxon>
        <taxon>Pezizomycotina</taxon>
        <taxon>Dothideomycetes</taxon>
        <taxon>Pleosporomycetidae</taxon>
        <taxon>Pleosporales</taxon>
        <taxon>Massarineae</taxon>
        <taxon>Didymosphaeriaceae</taxon>
        <taxon>Paraphaeosphaeria</taxon>
    </lineage>
</organism>
<name>A0A177CEZ1_9PLEO</name>
<sequence length="486" mass="52366">MEKAASAVETNIPNTLTKQTDTSPLLITWSSPSDPTNPYNWPLPRKWATVLLTSLGGLVTLMSGPMLAPALDAISTELSISSAEATMALSIYVLAFAFGPMVLAPCSEVWGRKVVWVAGGSWYVLWNAVCGMSRGRGLLIAARLMAGLGASAEFAVSGAIVADCFDSDERGKSIAVRSFLPLLGPAIGPLIGGVMVQQVSWRWLFYTLSIFAALLVVLFALFLPETHAQTLLSRKAATLRKDTGKPFYAEKDISGMTIAARLKITTLRPTVMLCTQPVIQLAACLMGYQFGLLYIIHSTFASMWIDQYGQSHTASGLHYFAIVTGCLTALLIEWWAMDAIWARLKASNGGVARPENRVPLMIPGTLLLPIGLLMYGWAAEKRAHWAVVDVGVGVLGCGYILSTTAVQSYIVEAYLDYTASGAAASQLPRNVFAFCFPVFAPSLYNSLGYGLGNTTLAAIATVLGVPAPYILWRFGECLRRRGKTIE</sequence>
<keyword evidence="3 5" id="KW-1133">Transmembrane helix</keyword>
<keyword evidence="2 5" id="KW-0812">Transmembrane</keyword>
<feature type="transmembrane region" description="Helical" evidence="5">
    <location>
        <begin position="278"/>
        <end position="297"/>
    </location>
</feature>
<keyword evidence="8" id="KW-1185">Reference proteome</keyword>
<dbReference type="InterPro" id="IPR011701">
    <property type="entry name" value="MFS"/>
</dbReference>
<evidence type="ECO:0000259" key="6">
    <source>
        <dbReference type="PROSITE" id="PS50850"/>
    </source>
</evidence>
<feature type="transmembrane region" description="Helical" evidence="5">
    <location>
        <begin position="47"/>
        <end position="67"/>
    </location>
</feature>
<evidence type="ECO:0000256" key="5">
    <source>
        <dbReference type="SAM" id="Phobius"/>
    </source>
</evidence>
<feature type="transmembrane region" description="Helical" evidence="5">
    <location>
        <begin position="450"/>
        <end position="472"/>
    </location>
</feature>
<feature type="transmembrane region" description="Helical" evidence="5">
    <location>
        <begin position="317"/>
        <end position="337"/>
    </location>
</feature>
<feature type="transmembrane region" description="Helical" evidence="5">
    <location>
        <begin position="174"/>
        <end position="197"/>
    </location>
</feature>
<dbReference type="GO" id="GO:0042908">
    <property type="term" value="P:xenobiotic transport"/>
    <property type="evidence" value="ECO:0007669"/>
    <property type="project" value="UniProtKB-ARBA"/>
</dbReference>
<feature type="transmembrane region" description="Helical" evidence="5">
    <location>
        <begin position="390"/>
        <end position="415"/>
    </location>
</feature>
<dbReference type="SUPFAM" id="SSF103473">
    <property type="entry name" value="MFS general substrate transporter"/>
    <property type="match status" value="1"/>
</dbReference>
<dbReference type="Gene3D" id="1.20.1250.20">
    <property type="entry name" value="MFS general substrate transporter like domains"/>
    <property type="match status" value="1"/>
</dbReference>
<feature type="domain" description="Major facilitator superfamily (MFS) profile" evidence="6">
    <location>
        <begin position="49"/>
        <end position="476"/>
    </location>
</feature>
<dbReference type="InterPro" id="IPR020846">
    <property type="entry name" value="MFS_dom"/>
</dbReference>
<feature type="transmembrane region" description="Helical" evidence="5">
    <location>
        <begin position="87"/>
        <end position="107"/>
    </location>
</feature>
<protein>
    <submittedName>
        <fullName evidence="7">Major facilitator superfamily transporter</fullName>
    </submittedName>
</protein>
<evidence type="ECO:0000313" key="7">
    <source>
        <dbReference type="EMBL" id="OAG05771.1"/>
    </source>
</evidence>
<dbReference type="GeneID" id="28767632"/>
<dbReference type="GO" id="GO:0016020">
    <property type="term" value="C:membrane"/>
    <property type="evidence" value="ECO:0007669"/>
    <property type="project" value="UniProtKB-SubCell"/>
</dbReference>
<dbReference type="RefSeq" id="XP_018036136.1">
    <property type="nucleotide sequence ID" value="XM_018184146.1"/>
</dbReference>
<comment type="subcellular location">
    <subcellularLocation>
        <location evidence="1">Membrane</location>
        <topology evidence="1">Multi-pass membrane protein</topology>
    </subcellularLocation>
</comment>
<accession>A0A177CEZ1</accession>
<proteinExistence type="predicted"/>
<feature type="transmembrane region" description="Helical" evidence="5">
    <location>
        <begin position="140"/>
        <end position="162"/>
    </location>
</feature>
<dbReference type="GO" id="GO:0022857">
    <property type="term" value="F:transmembrane transporter activity"/>
    <property type="evidence" value="ECO:0007669"/>
    <property type="project" value="InterPro"/>
</dbReference>
<evidence type="ECO:0000313" key="8">
    <source>
        <dbReference type="Proteomes" id="UP000077069"/>
    </source>
</evidence>
<dbReference type="PROSITE" id="PS00216">
    <property type="entry name" value="SUGAR_TRANSPORT_1"/>
    <property type="match status" value="1"/>
</dbReference>
<evidence type="ECO:0000256" key="2">
    <source>
        <dbReference type="ARBA" id="ARBA00022692"/>
    </source>
</evidence>